<comment type="caution">
    <text evidence="1">The sequence shown here is derived from an EMBL/GenBank/DDBJ whole genome shotgun (WGS) entry which is preliminary data.</text>
</comment>
<organism evidence="1 2">
    <name type="scientific">Parasutterella secunda</name>
    <dbReference type="NCBI Taxonomy" id="626947"/>
    <lineage>
        <taxon>Bacteria</taxon>
        <taxon>Pseudomonadati</taxon>
        <taxon>Pseudomonadota</taxon>
        <taxon>Betaproteobacteria</taxon>
        <taxon>Burkholderiales</taxon>
        <taxon>Sutterellaceae</taxon>
        <taxon>Parasutterella</taxon>
    </lineage>
</organism>
<evidence type="ECO:0000313" key="1">
    <source>
        <dbReference type="EMBL" id="MBM6928369.1"/>
    </source>
</evidence>
<evidence type="ECO:0000313" key="2">
    <source>
        <dbReference type="Proteomes" id="UP000777002"/>
    </source>
</evidence>
<keyword evidence="2" id="KW-1185">Reference proteome</keyword>
<accession>A0ABS2GSF7</accession>
<dbReference type="Proteomes" id="UP000777002">
    <property type="component" value="Unassembled WGS sequence"/>
</dbReference>
<gene>
    <name evidence="1" type="ORF">H5985_03695</name>
</gene>
<reference evidence="1 2" key="1">
    <citation type="journal article" date="2021" name="Sci. Rep.">
        <title>The distribution of antibiotic resistance genes in chicken gut microbiota commensals.</title>
        <authorList>
            <person name="Juricova H."/>
            <person name="Matiasovicova J."/>
            <person name="Kubasova T."/>
            <person name="Cejkova D."/>
            <person name="Rychlik I."/>
        </authorList>
    </citation>
    <scope>NUCLEOTIDE SEQUENCE [LARGE SCALE GENOMIC DNA]</scope>
    <source>
        <strain evidence="1 2">An562</strain>
    </source>
</reference>
<dbReference type="EMBL" id="JACJKX010000005">
    <property type="protein sequence ID" value="MBM6928369.1"/>
    <property type="molecule type" value="Genomic_DNA"/>
</dbReference>
<dbReference type="RefSeq" id="WP_205049968.1">
    <property type="nucleotide sequence ID" value="NZ_JACJKX010000005.1"/>
</dbReference>
<protein>
    <submittedName>
        <fullName evidence="1">Uncharacterized protein</fullName>
    </submittedName>
</protein>
<proteinExistence type="predicted"/>
<name>A0ABS2GSF7_9BURK</name>
<sequence length="712" mass="80734">MLLDKKAAFGLADLSDEAIRKIALNAKEKIPAYWGAYADELLPNGLTLIDHVAPNRWNEDAVPTEVKHVQPNFSFNVCTEMSFVIDNNQPIRPIHDPRCIWMRALTDNREYGQLVPVKVVHPWLLPSFISIEQVRLKVFVLADQIRILRPGKLDDQSQTVHIPHEFSALKMILGKYCSEENEDCIHLSAEIIDSRLIPSVKLPQLADTSEKAFTTEPMRLLTCKTPFGNVSVLTRESLLSDKSKELLNSQGLIVSVSGLLIGDARTGEFSEGMRWDELILGQLLRSSAYTHSIRLISKYLRRDSIMLVDGKMKAYGIEAILEAMRPLVYDKYEINYCGIRDVKTGEPHFALVFRDKTDQRFMHWLIPSMAKDATWIAGFRIETRFNKFEIVLEGNDLEYMKDHAVGKFKAYSGQKKSETVTETEENGKFIFDGDADVFPSKHEEDMDGVLSALCETEEEFEKLLGPVIESAEVVQDSQRQIAGEEILILKSSSSWGRQHIAFYIAKDPVEKKVMLKMQIPQYEGMVCKAKILSTCTWPNKIGGEVALAVGETLITAVVPDFYLKKELLVPGKELYFRISASAQKLDKQPVKTFTITEGALYEAELSRFLKDNPNKMEKDFPGIKISTEGMVAIFPREYSTYFELASPVLATENTTFLGEKILKMKVILHRFEDEEIYMNLYATPNQIVFGENIDSVVGLVRLYAEPLEVQIN</sequence>